<dbReference type="Gene3D" id="1.10.1660.10">
    <property type="match status" value="1"/>
</dbReference>
<dbReference type="RefSeq" id="WP_255922056.1">
    <property type="nucleotide sequence ID" value="NZ_JANFNG010000018.1"/>
</dbReference>
<keyword evidence="4" id="KW-1185">Reference proteome</keyword>
<gene>
    <name evidence="3" type="ORF">NGB36_21655</name>
</gene>
<organism evidence="3 4">
    <name type="scientific">Streptomyces humicola</name>
    <dbReference type="NCBI Taxonomy" id="2953240"/>
    <lineage>
        <taxon>Bacteria</taxon>
        <taxon>Bacillati</taxon>
        <taxon>Actinomycetota</taxon>
        <taxon>Actinomycetes</taxon>
        <taxon>Kitasatosporales</taxon>
        <taxon>Streptomycetaceae</taxon>
        <taxon>Streptomyces</taxon>
    </lineage>
</organism>
<dbReference type="PANTHER" id="PTHR30204:SF93">
    <property type="entry name" value="HTH MERR-TYPE DOMAIN-CONTAINING PROTEIN"/>
    <property type="match status" value="1"/>
</dbReference>
<dbReference type="InterPro" id="IPR047057">
    <property type="entry name" value="MerR_fam"/>
</dbReference>
<dbReference type="Pfam" id="PF13411">
    <property type="entry name" value="MerR_1"/>
    <property type="match status" value="1"/>
</dbReference>
<dbReference type="PANTHER" id="PTHR30204">
    <property type="entry name" value="REDOX-CYCLING DRUG-SENSING TRANSCRIPTIONAL ACTIVATOR SOXR"/>
    <property type="match status" value="1"/>
</dbReference>
<comment type="caution">
    <text evidence="3">The sequence shown here is derived from an EMBL/GenBank/DDBJ whole genome shotgun (WGS) entry which is preliminary data.</text>
</comment>
<protein>
    <submittedName>
        <fullName evidence="3">MerR family transcriptional regulator</fullName>
    </submittedName>
</protein>
<evidence type="ECO:0000313" key="3">
    <source>
        <dbReference type="EMBL" id="MCQ4083140.1"/>
    </source>
</evidence>
<dbReference type="CDD" id="cd00592">
    <property type="entry name" value="HTH_MerR-like"/>
    <property type="match status" value="1"/>
</dbReference>
<dbReference type="SMART" id="SM00422">
    <property type="entry name" value="HTH_MERR"/>
    <property type="match status" value="1"/>
</dbReference>
<dbReference type="Proteomes" id="UP001057702">
    <property type="component" value="Unassembled WGS sequence"/>
</dbReference>
<dbReference type="PRINTS" id="PR00040">
    <property type="entry name" value="HTHMERR"/>
</dbReference>
<dbReference type="EMBL" id="JANFNG010000018">
    <property type="protein sequence ID" value="MCQ4083140.1"/>
    <property type="molecule type" value="Genomic_DNA"/>
</dbReference>
<dbReference type="SUPFAM" id="SSF46955">
    <property type="entry name" value="Putative DNA-binding domain"/>
    <property type="match status" value="1"/>
</dbReference>
<accession>A0ABT1Q1H9</accession>
<evidence type="ECO:0000259" key="2">
    <source>
        <dbReference type="PROSITE" id="PS50937"/>
    </source>
</evidence>
<dbReference type="InterPro" id="IPR009061">
    <property type="entry name" value="DNA-bd_dom_put_sf"/>
</dbReference>
<reference evidence="3" key="1">
    <citation type="submission" date="2022-06" db="EMBL/GenBank/DDBJ databases">
        <title>Draft genome sequence of Streptomyces sp. RB6PN25 isolated from peat swamp forest in Thailand.</title>
        <authorList>
            <person name="Duangmal K."/>
            <person name="Klaysubun C."/>
        </authorList>
    </citation>
    <scope>NUCLEOTIDE SEQUENCE</scope>
    <source>
        <strain evidence="3">RB6PN25</strain>
    </source>
</reference>
<proteinExistence type="predicted"/>
<dbReference type="InterPro" id="IPR000551">
    <property type="entry name" value="MerR-type_HTH_dom"/>
</dbReference>
<keyword evidence="1" id="KW-0238">DNA-binding</keyword>
<evidence type="ECO:0000313" key="4">
    <source>
        <dbReference type="Proteomes" id="UP001057702"/>
    </source>
</evidence>
<dbReference type="PROSITE" id="PS50937">
    <property type="entry name" value="HTH_MERR_2"/>
    <property type="match status" value="1"/>
</dbReference>
<name>A0ABT1Q1H9_9ACTN</name>
<evidence type="ECO:0000256" key="1">
    <source>
        <dbReference type="ARBA" id="ARBA00023125"/>
    </source>
</evidence>
<feature type="domain" description="HTH merR-type" evidence="2">
    <location>
        <begin position="8"/>
        <end position="77"/>
    </location>
</feature>
<sequence length="308" mass="34135">MDDDGHPLLTIGQLSRRTGLAVRTIRYWSDIGAVPPAGRTTGGYRLYDAASVARLELVRTLRELGLGLDEVRRVLQQEITVADVAAAHVAALDAQIRSLRLSRAVLSTVAKRHPGTEEMALMNKLARLSAQERRKIIEEFVTEVFSGLDADPQLRQKLMTTPPELPDEPTPEQVDAWVELAELVSDPGFRQRMRRMAEYNAESRAQSGPARDTGAYMRFPKKVSMLVGEARERGVAPDSAEAAEVVDQLLAGADAARRAYVLERLEAGIDSQSERYHRLLAVINGQEPRPSHVPDFEWLIAAIRARQG</sequence>